<reference evidence="1" key="2">
    <citation type="journal article" date="2015" name="Data Brief">
        <title>Shoot transcriptome of the giant reed, Arundo donax.</title>
        <authorList>
            <person name="Barrero R.A."/>
            <person name="Guerrero F.D."/>
            <person name="Moolhuijzen P."/>
            <person name="Goolsby J.A."/>
            <person name="Tidwell J."/>
            <person name="Bellgard S.E."/>
            <person name="Bellgard M.I."/>
        </authorList>
    </citation>
    <scope>NUCLEOTIDE SEQUENCE</scope>
    <source>
        <tissue evidence="1">Shoot tissue taken approximately 20 cm above the soil surface</tissue>
    </source>
</reference>
<sequence>MANGSITQMMIWNGSNRRGAHSLEGWLAGSAWRARVG</sequence>
<proteinExistence type="predicted"/>
<organism evidence="1">
    <name type="scientific">Arundo donax</name>
    <name type="common">Giant reed</name>
    <name type="synonym">Donax arundinaceus</name>
    <dbReference type="NCBI Taxonomy" id="35708"/>
    <lineage>
        <taxon>Eukaryota</taxon>
        <taxon>Viridiplantae</taxon>
        <taxon>Streptophyta</taxon>
        <taxon>Embryophyta</taxon>
        <taxon>Tracheophyta</taxon>
        <taxon>Spermatophyta</taxon>
        <taxon>Magnoliopsida</taxon>
        <taxon>Liliopsida</taxon>
        <taxon>Poales</taxon>
        <taxon>Poaceae</taxon>
        <taxon>PACMAD clade</taxon>
        <taxon>Arundinoideae</taxon>
        <taxon>Arundineae</taxon>
        <taxon>Arundo</taxon>
    </lineage>
</organism>
<evidence type="ECO:0000313" key="1">
    <source>
        <dbReference type="EMBL" id="JAD50916.1"/>
    </source>
</evidence>
<protein>
    <submittedName>
        <fullName evidence="1">Uncharacterized protein</fullName>
    </submittedName>
</protein>
<name>A0A0A9AIC5_ARUDO</name>
<dbReference type="AlphaFoldDB" id="A0A0A9AIC5"/>
<reference evidence="1" key="1">
    <citation type="submission" date="2014-09" db="EMBL/GenBank/DDBJ databases">
        <authorList>
            <person name="Magalhaes I.L.F."/>
            <person name="Oliveira U."/>
            <person name="Santos F.R."/>
            <person name="Vidigal T.H.D.A."/>
            <person name="Brescovit A.D."/>
            <person name="Santos A.J."/>
        </authorList>
    </citation>
    <scope>NUCLEOTIDE SEQUENCE</scope>
    <source>
        <tissue evidence="1">Shoot tissue taken approximately 20 cm above the soil surface</tissue>
    </source>
</reference>
<dbReference type="EMBL" id="GBRH01246979">
    <property type="protein sequence ID" value="JAD50916.1"/>
    <property type="molecule type" value="Transcribed_RNA"/>
</dbReference>
<accession>A0A0A9AIC5</accession>